<feature type="transmembrane region" description="Helical" evidence="7">
    <location>
        <begin position="289"/>
        <end position="306"/>
    </location>
</feature>
<feature type="transmembrane region" description="Helical" evidence="7">
    <location>
        <begin position="219"/>
        <end position="238"/>
    </location>
</feature>
<dbReference type="Gene3D" id="1.20.1250.20">
    <property type="entry name" value="MFS general substrate transporter like domains"/>
    <property type="match status" value="1"/>
</dbReference>
<dbReference type="STRING" id="470453.B0680_06405"/>
<comment type="subcellular location">
    <subcellularLocation>
        <location evidence="1">Cell membrane</location>
        <topology evidence="1">Multi-pass membrane protein</topology>
    </subcellularLocation>
</comment>
<keyword evidence="2" id="KW-0813">Transport</keyword>
<evidence type="ECO:0000313" key="10">
    <source>
        <dbReference type="Proteomes" id="UP000189800"/>
    </source>
</evidence>
<feature type="transmembrane region" description="Helical" evidence="7">
    <location>
        <begin position="312"/>
        <end position="336"/>
    </location>
</feature>
<dbReference type="InterPro" id="IPR020846">
    <property type="entry name" value="MFS_dom"/>
</dbReference>
<feature type="transmembrane region" description="Helical" evidence="7">
    <location>
        <begin position="86"/>
        <end position="104"/>
    </location>
</feature>
<evidence type="ECO:0000259" key="8">
    <source>
        <dbReference type="PROSITE" id="PS50850"/>
    </source>
</evidence>
<evidence type="ECO:0000256" key="5">
    <source>
        <dbReference type="ARBA" id="ARBA00022989"/>
    </source>
</evidence>
<gene>
    <name evidence="9" type="ORF">B0680_06405</name>
</gene>
<keyword evidence="5 7" id="KW-1133">Transmembrane helix</keyword>
<dbReference type="GO" id="GO:0022857">
    <property type="term" value="F:transmembrane transporter activity"/>
    <property type="evidence" value="ECO:0007669"/>
    <property type="project" value="InterPro"/>
</dbReference>
<proteinExistence type="predicted"/>
<feature type="domain" description="Major facilitator superfamily (MFS) profile" evidence="8">
    <location>
        <begin position="19"/>
        <end position="402"/>
    </location>
</feature>
<evidence type="ECO:0000256" key="6">
    <source>
        <dbReference type="ARBA" id="ARBA00023136"/>
    </source>
</evidence>
<organism evidence="9 10">
    <name type="scientific">Moraxella pluranimalium</name>
    <dbReference type="NCBI Taxonomy" id="470453"/>
    <lineage>
        <taxon>Bacteria</taxon>
        <taxon>Pseudomonadati</taxon>
        <taxon>Pseudomonadota</taxon>
        <taxon>Gammaproteobacteria</taxon>
        <taxon>Moraxellales</taxon>
        <taxon>Moraxellaceae</taxon>
        <taxon>Moraxella</taxon>
    </lineage>
</organism>
<feature type="transmembrane region" description="Helical" evidence="7">
    <location>
        <begin position="20"/>
        <end position="45"/>
    </location>
</feature>
<dbReference type="EMBL" id="MUYU01000015">
    <property type="protein sequence ID" value="OOS23586.1"/>
    <property type="molecule type" value="Genomic_DNA"/>
</dbReference>
<feature type="transmembrane region" description="Helical" evidence="7">
    <location>
        <begin position="51"/>
        <end position="74"/>
    </location>
</feature>
<feature type="transmembrane region" description="Helical" evidence="7">
    <location>
        <begin position="348"/>
        <end position="370"/>
    </location>
</feature>
<reference evidence="9 10" key="1">
    <citation type="submission" date="2017-02" db="EMBL/GenBank/DDBJ databases">
        <title>Draft genome sequence of Moraxella pluranimalium CCUG 54913T type strain.</title>
        <authorList>
            <person name="Salva-Serra F."/>
            <person name="Engstrom-Jakobsson H."/>
            <person name="Thorell K."/>
            <person name="Jaen-Luchoro D."/>
            <person name="Gonzales-Siles L."/>
            <person name="Karlsson R."/>
            <person name="Yazdan S."/>
            <person name="Boulund F."/>
            <person name="Johnning A."/>
            <person name="Engstrand L."/>
            <person name="Kristiansson E."/>
            <person name="Moore E."/>
        </authorList>
    </citation>
    <scope>NUCLEOTIDE SEQUENCE [LARGE SCALE GENOMIC DNA]</scope>
    <source>
        <strain evidence="9 10">CCUG 54913</strain>
    </source>
</reference>
<keyword evidence="10" id="KW-1185">Reference proteome</keyword>
<feature type="transmembrane region" description="Helical" evidence="7">
    <location>
        <begin position="376"/>
        <end position="398"/>
    </location>
</feature>
<dbReference type="InterPro" id="IPR050171">
    <property type="entry name" value="MFS_Transporters"/>
</dbReference>
<dbReference type="SUPFAM" id="SSF103473">
    <property type="entry name" value="MFS general substrate transporter"/>
    <property type="match status" value="1"/>
</dbReference>
<dbReference type="GO" id="GO:0005886">
    <property type="term" value="C:plasma membrane"/>
    <property type="evidence" value="ECO:0007669"/>
    <property type="project" value="UniProtKB-SubCell"/>
</dbReference>
<evidence type="ECO:0000256" key="1">
    <source>
        <dbReference type="ARBA" id="ARBA00004651"/>
    </source>
</evidence>
<evidence type="ECO:0000256" key="7">
    <source>
        <dbReference type="SAM" id="Phobius"/>
    </source>
</evidence>
<evidence type="ECO:0000256" key="2">
    <source>
        <dbReference type="ARBA" id="ARBA00022448"/>
    </source>
</evidence>
<keyword evidence="6 7" id="KW-0472">Membrane</keyword>
<dbReference type="PANTHER" id="PTHR23517:SF2">
    <property type="entry name" value="MULTIDRUG RESISTANCE PROTEIN MDTH"/>
    <property type="match status" value="1"/>
</dbReference>
<sequence length="403" mass="44500">MHLPKSLTRHPAVANFNQTVWAMLSGSFVVRISYFMSWPFLIIVLNNNPSASAMGVGIILGFSAGVAALSAVYVGYLADKFGEKPLLMTGCLVGMVCYVLLPFASSFWQYFAIMALLGLVRPLVEVVGKTIMCNQLAKPSDRETALYIRYFLINVAGAIGPLLGLWVGLRHADSLFTLTGIAYFCFCIWIYRLISSTRHVRTEALPNFKSTLNVIRQDLLFLTLLIAIFLILIVYSQASATVPQLITALMGDDAAQLIVLLTVVNCMTVVVLQFPLLKLFRRLHISARTQIGLACLLSAQVLFLLMDQQSILAWAVAFFVFSLAEVIVIPTISVHIDSFARPGLRGSYFGAAAFSELGNALGPMFGAFMISQFSDTHYFVATTTICVILMMIYGVIWYKQTKY</sequence>
<evidence type="ECO:0000256" key="3">
    <source>
        <dbReference type="ARBA" id="ARBA00022475"/>
    </source>
</evidence>
<dbReference type="InterPro" id="IPR011701">
    <property type="entry name" value="MFS"/>
</dbReference>
<dbReference type="OrthoDB" id="3237211at2"/>
<dbReference type="Pfam" id="PF07690">
    <property type="entry name" value="MFS_1"/>
    <property type="match status" value="1"/>
</dbReference>
<feature type="transmembrane region" description="Helical" evidence="7">
    <location>
        <begin position="258"/>
        <end position="277"/>
    </location>
</feature>
<feature type="transmembrane region" description="Helical" evidence="7">
    <location>
        <begin position="175"/>
        <end position="194"/>
    </location>
</feature>
<evidence type="ECO:0000313" key="9">
    <source>
        <dbReference type="EMBL" id="OOS23586.1"/>
    </source>
</evidence>
<dbReference type="Proteomes" id="UP000189800">
    <property type="component" value="Unassembled WGS sequence"/>
</dbReference>
<dbReference type="PANTHER" id="PTHR23517">
    <property type="entry name" value="RESISTANCE PROTEIN MDTM, PUTATIVE-RELATED-RELATED"/>
    <property type="match status" value="1"/>
</dbReference>
<dbReference type="AlphaFoldDB" id="A0A1T0CML2"/>
<keyword evidence="3" id="KW-1003">Cell membrane</keyword>
<comment type="caution">
    <text evidence="9">The sequence shown here is derived from an EMBL/GenBank/DDBJ whole genome shotgun (WGS) entry which is preliminary data.</text>
</comment>
<accession>A0A1T0CML2</accession>
<keyword evidence="4 7" id="KW-0812">Transmembrane</keyword>
<dbReference type="PROSITE" id="PS50850">
    <property type="entry name" value="MFS"/>
    <property type="match status" value="1"/>
</dbReference>
<dbReference type="RefSeq" id="WP_078254266.1">
    <property type="nucleotide sequence ID" value="NZ_MUYU01000015.1"/>
</dbReference>
<dbReference type="InterPro" id="IPR036259">
    <property type="entry name" value="MFS_trans_sf"/>
</dbReference>
<name>A0A1T0CML2_9GAMM</name>
<evidence type="ECO:0000256" key="4">
    <source>
        <dbReference type="ARBA" id="ARBA00022692"/>
    </source>
</evidence>
<feature type="transmembrane region" description="Helical" evidence="7">
    <location>
        <begin position="147"/>
        <end position="169"/>
    </location>
</feature>
<protein>
    <recommendedName>
        <fullName evidence="8">Major facilitator superfamily (MFS) profile domain-containing protein</fullName>
    </recommendedName>
</protein>